<evidence type="ECO:0000313" key="11">
    <source>
        <dbReference type="Proteomes" id="UP000797356"/>
    </source>
</evidence>
<feature type="binding site" evidence="6">
    <location>
        <position position="426"/>
    </location>
    <ligand>
        <name>ATP</name>
        <dbReference type="ChEBI" id="CHEBI:30616"/>
    </ligand>
</feature>
<dbReference type="FunFam" id="3.30.200.20:FF:000325">
    <property type="entry name" value="Putative receptor-like serine/threonine-protein kinase"/>
    <property type="match status" value="1"/>
</dbReference>
<dbReference type="SUPFAM" id="SSF56112">
    <property type="entry name" value="Protein kinase-like (PK-like)"/>
    <property type="match status" value="1"/>
</dbReference>
<dbReference type="InterPro" id="IPR008271">
    <property type="entry name" value="Ser/Thr_kinase_AS"/>
</dbReference>
<evidence type="ECO:0000256" key="7">
    <source>
        <dbReference type="SAM" id="MobiDB-lite"/>
    </source>
</evidence>
<dbReference type="InterPro" id="IPR011009">
    <property type="entry name" value="Kinase-like_dom_sf"/>
</dbReference>
<gene>
    <name evidence="10" type="ORF">COCNU_11G009260</name>
</gene>
<dbReference type="PANTHER" id="PTHR47987">
    <property type="entry name" value="OS08G0249100 PROTEIN"/>
    <property type="match status" value="1"/>
</dbReference>
<dbReference type="GO" id="GO:0005524">
    <property type="term" value="F:ATP binding"/>
    <property type="evidence" value="ECO:0007669"/>
    <property type="project" value="UniProtKB-UniRule"/>
</dbReference>
<dbReference type="Gene3D" id="1.10.510.10">
    <property type="entry name" value="Transferase(Phosphotransferase) domain 1"/>
    <property type="match status" value="1"/>
</dbReference>
<dbReference type="InterPro" id="IPR046958">
    <property type="entry name" value="RBK1/2/STUNTED"/>
</dbReference>
<keyword evidence="2" id="KW-0808">Transferase</keyword>
<keyword evidence="3 6" id="KW-0547">Nucleotide-binding</keyword>
<evidence type="ECO:0000259" key="9">
    <source>
        <dbReference type="PROSITE" id="PS50011"/>
    </source>
</evidence>
<keyword evidence="1" id="KW-0723">Serine/threonine-protein kinase</keyword>
<dbReference type="PROSITE" id="PS50011">
    <property type="entry name" value="PROTEIN_KINASE_DOM"/>
    <property type="match status" value="1"/>
</dbReference>
<keyword evidence="5 6" id="KW-0067">ATP-binding</keyword>
<keyword evidence="10" id="KW-0675">Receptor</keyword>
<evidence type="ECO:0000256" key="2">
    <source>
        <dbReference type="ARBA" id="ARBA00022679"/>
    </source>
</evidence>
<dbReference type="InterPro" id="IPR000719">
    <property type="entry name" value="Prot_kinase_dom"/>
</dbReference>
<dbReference type="OrthoDB" id="4062651at2759"/>
<protein>
    <submittedName>
        <fullName evidence="10">Putative receptor-like serine/threonine-protein kinase</fullName>
    </submittedName>
</protein>
<dbReference type="AlphaFoldDB" id="A0A8K0N9K0"/>
<dbReference type="InterPro" id="IPR001245">
    <property type="entry name" value="Ser-Thr/Tyr_kinase_cat_dom"/>
</dbReference>
<evidence type="ECO:0000256" key="8">
    <source>
        <dbReference type="SAM" id="Phobius"/>
    </source>
</evidence>
<keyword evidence="8" id="KW-1133">Transmembrane helix</keyword>
<evidence type="ECO:0000256" key="3">
    <source>
        <dbReference type="ARBA" id="ARBA00022741"/>
    </source>
</evidence>
<dbReference type="PROSITE" id="PS00107">
    <property type="entry name" value="PROTEIN_KINASE_ATP"/>
    <property type="match status" value="1"/>
</dbReference>
<comment type="caution">
    <text evidence="10">The sequence shown here is derived from an EMBL/GenBank/DDBJ whole genome shotgun (WGS) entry which is preliminary data.</text>
</comment>
<dbReference type="SMART" id="SM00220">
    <property type="entry name" value="S_TKc"/>
    <property type="match status" value="1"/>
</dbReference>
<sequence>MRPGAGFNAIGGAALATPPPSSSVPHSAWHSPVPYLFGGLAAMLGLIAFALFILACSYWKLSGYFEGGDGDTENRGAGGKPGADPAAKPQESFEPRIVVIMSGRPFLATPCSSRAAFLGDKPVDTAESENVDDGKKPGNVLAAPSVGKGETKINSDMTRFRQAKAFVISLLAEFTEICRTKQVNLEAKVRSSSSIGRGLTDEAALIDANFLLVGGSRNSSQRNSFEIMKYCFKYAPEGCSVIAVGKQGLPQNDTDLESLTCEGNPSLSSTWNTKNIHVGKALSPLQKFFESNSKKEKRHSSCESICEKSSPKAVLDGPEGQNPAPEECLGPSGNENRSRSRTNIKRRLSFVKLFFPFFRSPEQLVAKETDVCSTYTEDQKPSWRCFSYEEISRATNNFHPDNMVGRGGYAEVFKGDLHSGQSVAVKRLAKGNTSEKKEKEFLTELGIIGHVCHPNTAFLIGCCIENGLHLIFDFSPNGSLASALHGKNGKFLEWSVRYKIAIGIARGLHYLHKCCRRRIIHRDIKASNVLLGPDLEPQAKPLIESGKIAELADPRLEGKYDMGQLQRLLLTASYCVRQTSIWRPSMSEVLQLLADPDDLRVEKSWWMPESQIDGMDDWSLGTDLHHPH</sequence>
<evidence type="ECO:0000256" key="1">
    <source>
        <dbReference type="ARBA" id="ARBA00022527"/>
    </source>
</evidence>
<evidence type="ECO:0000256" key="6">
    <source>
        <dbReference type="PROSITE-ProRule" id="PRU10141"/>
    </source>
</evidence>
<accession>A0A8K0N9K0</accession>
<evidence type="ECO:0000256" key="4">
    <source>
        <dbReference type="ARBA" id="ARBA00022777"/>
    </source>
</evidence>
<feature type="region of interest" description="Disordered" evidence="7">
    <location>
        <begin position="311"/>
        <end position="341"/>
    </location>
</feature>
<name>A0A8K0N9K0_COCNU</name>
<dbReference type="PANTHER" id="PTHR47987:SF3">
    <property type="entry name" value="OS08G0249100 PROTEIN"/>
    <property type="match status" value="1"/>
</dbReference>
<dbReference type="Proteomes" id="UP000797356">
    <property type="component" value="Chromosome 11"/>
</dbReference>
<evidence type="ECO:0000256" key="5">
    <source>
        <dbReference type="ARBA" id="ARBA00022840"/>
    </source>
</evidence>
<dbReference type="Pfam" id="PF07714">
    <property type="entry name" value="PK_Tyr_Ser-Thr"/>
    <property type="match status" value="1"/>
</dbReference>
<feature type="domain" description="Protein kinase" evidence="9">
    <location>
        <begin position="398"/>
        <end position="628"/>
    </location>
</feature>
<keyword evidence="11" id="KW-1185">Reference proteome</keyword>
<evidence type="ECO:0000313" key="10">
    <source>
        <dbReference type="EMBL" id="KAG1364099.1"/>
    </source>
</evidence>
<dbReference type="PROSITE" id="PS00108">
    <property type="entry name" value="PROTEIN_KINASE_ST"/>
    <property type="match status" value="1"/>
</dbReference>
<dbReference type="InterPro" id="IPR017441">
    <property type="entry name" value="Protein_kinase_ATP_BS"/>
</dbReference>
<reference evidence="10" key="1">
    <citation type="journal article" date="2017" name="Gigascience">
        <title>The genome draft of coconut (Cocos nucifera).</title>
        <authorList>
            <person name="Xiao Y."/>
            <person name="Xu P."/>
            <person name="Fan H."/>
            <person name="Baudouin L."/>
            <person name="Xia W."/>
            <person name="Bocs S."/>
            <person name="Xu J."/>
            <person name="Li Q."/>
            <person name="Guo A."/>
            <person name="Zhou L."/>
            <person name="Li J."/>
            <person name="Wu Y."/>
            <person name="Ma Z."/>
            <person name="Armero A."/>
            <person name="Issali A.E."/>
            <person name="Liu N."/>
            <person name="Peng M."/>
            <person name="Yang Y."/>
        </authorList>
    </citation>
    <scope>NUCLEOTIDE SEQUENCE</scope>
    <source>
        <tissue evidence="10">Spear leaf of Hainan Tall coconut</tissue>
    </source>
</reference>
<proteinExistence type="predicted"/>
<dbReference type="Gene3D" id="3.30.200.20">
    <property type="entry name" value="Phosphorylase Kinase, domain 1"/>
    <property type="match status" value="1"/>
</dbReference>
<feature type="transmembrane region" description="Helical" evidence="8">
    <location>
        <begin position="33"/>
        <end position="55"/>
    </location>
</feature>
<keyword evidence="8" id="KW-0812">Transmembrane</keyword>
<organism evidence="10 11">
    <name type="scientific">Cocos nucifera</name>
    <name type="common">Coconut palm</name>
    <dbReference type="NCBI Taxonomy" id="13894"/>
    <lineage>
        <taxon>Eukaryota</taxon>
        <taxon>Viridiplantae</taxon>
        <taxon>Streptophyta</taxon>
        <taxon>Embryophyta</taxon>
        <taxon>Tracheophyta</taxon>
        <taxon>Spermatophyta</taxon>
        <taxon>Magnoliopsida</taxon>
        <taxon>Liliopsida</taxon>
        <taxon>Arecaceae</taxon>
        <taxon>Arecoideae</taxon>
        <taxon>Cocoseae</taxon>
        <taxon>Attaleinae</taxon>
        <taxon>Cocos</taxon>
    </lineage>
</organism>
<dbReference type="EMBL" id="CM017882">
    <property type="protein sequence ID" value="KAG1364099.1"/>
    <property type="molecule type" value="Genomic_DNA"/>
</dbReference>
<keyword evidence="8" id="KW-0472">Membrane</keyword>
<dbReference type="GO" id="GO:0004672">
    <property type="term" value="F:protein kinase activity"/>
    <property type="evidence" value="ECO:0007669"/>
    <property type="project" value="InterPro"/>
</dbReference>
<reference evidence="10" key="2">
    <citation type="submission" date="2019-07" db="EMBL/GenBank/DDBJ databases">
        <authorList>
            <person name="Yang Y."/>
            <person name="Bocs S."/>
            <person name="Baudouin L."/>
        </authorList>
    </citation>
    <scope>NUCLEOTIDE SEQUENCE</scope>
    <source>
        <tissue evidence="10">Spear leaf of Hainan Tall coconut</tissue>
    </source>
</reference>
<keyword evidence="4 10" id="KW-0418">Kinase</keyword>